<dbReference type="Gene3D" id="1.10.10.10">
    <property type="entry name" value="Winged helix-like DNA-binding domain superfamily/Winged helix DNA-binding domain"/>
    <property type="match status" value="1"/>
</dbReference>
<dbReference type="Proteomes" id="UP001225646">
    <property type="component" value="Unassembled WGS sequence"/>
</dbReference>
<dbReference type="CDD" id="cd06171">
    <property type="entry name" value="Sigma70_r4"/>
    <property type="match status" value="1"/>
</dbReference>
<evidence type="ECO:0000256" key="4">
    <source>
        <dbReference type="ARBA" id="ARBA00023125"/>
    </source>
</evidence>
<dbReference type="Pfam" id="PF08281">
    <property type="entry name" value="Sigma70_r4_2"/>
    <property type="match status" value="1"/>
</dbReference>
<sequence length="174" mass="20872">MAQKHENCEEGLFSLIYESYYHKVYVIALSIIRDRYLAEDVLQETFIKAYQKLDQIKEREKIGSWLSTIATRTAIDFVRKEKKTRARLLDESIVANEESSIIVENVLEKQFFEQEMKRKIERLKPEYRQVLELRYYRGLKETEIEHELNVSKSCVKTRLYRARKTLKSQLEPVM</sequence>
<dbReference type="RefSeq" id="WP_044747517.1">
    <property type="nucleotide sequence ID" value="NZ_JAUSTR010000010.1"/>
</dbReference>
<comment type="similarity">
    <text evidence="1 6">Belongs to the sigma-70 factor family. ECF subfamily.</text>
</comment>
<evidence type="ECO:0000259" key="7">
    <source>
        <dbReference type="Pfam" id="PF04542"/>
    </source>
</evidence>
<evidence type="ECO:0000313" key="9">
    <source>
        <dbReference type="EMBL" id="MDQ0163144.1"/>
    </source>
</evidence>
<dbReference type="SUPFAM" id="SSF88659">
    <property type="entry name" value="Sigma3 and sigma4 domains of RNA polymerase sigma factors"/>
    <property type="match status" value="1"/>
</dbReference>
<evidence type="ECO:0000256" key="3">
    <source>
        <dbReference type="ARBA" id="ARBA00023082"/>
    </source>
</evidence>
<keyword evidence="4 6" id="KW-0238">DNA-binding</keyword>
<dbReference type="InterPro" id="IPR014284">
    <property type="entry name" value="RNA_pol_sigma-70_dom"/>
</dbReference>
<feature type="domain" description="RNA polymerase sigma-70 region 2" evidence="7">
    <location>
        <begin position="16"/>
        <end position="83"/>
    </location>
</feature>
<evidence type="ECO:0000256" key="2">
    <source>
        <dbReference type="ARBA" id="ARBA00023015"/>
    </source>
</evidence>
<dbReference type="InterPro" id="IPR013324">
    <property type="entry name" value="RNA_pol_sigma_r3/r4-like"/>
</dbReference>
<evidence type="ECO:0000259" key="8">
    <source>
        <dbReference type="Pfam" id="PF08281"/>
    </source>
</evidence>
<dbReference type="Gene3D" id="1.10.1740.10">
    <property type="match status" value="1"/>
</dbReference>
<keyword evidence="10" id="KW-1185">Reference proteome</keyword>
<evidence type="ECO:0000256" key="5">
    <source>
        <dbReference type="ARBA" id="ARBA00023163"/>
    </source>
</evidence>
<keyword evidence="3 6" id="KW-0731">Sigma factor</keyword>
<dbReference type="NCBIfam" id="TIGR02937">
    <property type="entry name" value="sigma70-ECF"/>
    <property type="match status" value="1"/>
</dbReference>
<dbReference type="SUPFAM" id="SSF88946">
    <property type="entry name" value="Sigma2 domain of RNA polymerase sigma factors"/>
    <property type="match status" value="1"/>
</dbReference>
<reference evidence="9 10" key="1">
    <citation type="submission" date="2023-07" db="EMBL/GenBank/DDBJ databases">
        <title>Genomic Encyclopedia of Type Strains, Phase IV (KMG-IV): sequencing the most valuable type-strain genomes for metagenomic binning, comparative biology and taxonomic classification.</title>
        <authorList>
            <person name="Goeker M."/>
        </authorList>
    </citation>
    <scope>NUCLEOTIDE SEQUENCE [LARGE SCALE GENOMIC DNA]</scope>
    <source>
        <strain evidence="9 10">DSM 19092</strain>
    </source>
</reference>
<dbReference type="InterPro" id="IPR036388">
    <property type="entry name" value="WH-like_DNA-bd_sf"/>
</dbReference>
<name>A0ABT9VQI1_9BACI</name>
<evidence type="ECO:0000256" key="1">
    <source>
        <dbReference type="ARBA" id="ARBA00010641"/>
    </source>
</evidence>
<dbReference type="Pfam" id="PF04542">
    <property type="entry name" value="Sigma70_r2"/>
    <property type="match status" value="1"/>
</dbReference>
<dbReference type="InterPro" id="IPR007627">
    <property type="entry name" value="RNA_pol_sigma70_r2"/>
</dbReference>
<protein>
    <recommendedName>
        <fullName evidence="6">RNA polymerase sigma factor</fullName>
    </recommendedName>
</protein>
<evidence type="ECO:0000256" key="6">
    <source>
        <dbReference type="RuleBase" id="RU000716"/>
    </source>
</evidence>
<evidence type="ECO:0000313" key="10">
    <source>
        <dbReference type="Proteomes" id="UP001225646"/>
    </source>
</evidence>
<dbReference type="InterPro" id="IPR000838">
    <property type="entry name" value="RNA_pol_sigma70_ECF_CS"/>
</dbReference>
<dbReference type="InterPro" id="IPR013249">
    <property type="entry name" value="RNA_pol_sigma70_r4_t2"/>
</dbReference>
<dbReference type="InterPro" id="IPR013325">
    <property type="entry name" value="RNA_pol_sigma_r2"/>
</dbReference>
<gene>
    <name evidence="9" type="ORF">J2S06_002222</name>
</gene>
<comment type="caution">
    <text evidence="9">The sequence shown here is derived from an EMBL/GenBank/DDBJ whole genome shotgun (WGS) entry which is preliminary data.</text>
</comment>
<organism evidence="9 10">
    <name type="scientific">Aeribacillus alveayuensis</name>
    <dbReference type="NCBI Taxonomy" id="279215"/>
    <lineage>
        <taxon>Bacteria</taxon>
        <taxon>Bacillati</taxon>
        <taxon>Bacillota</taxon>
        <taxon>Bacilli</taxon>
        <taxon>Bacillales</taxon>
        <taxon>Bacillaceae</taxon>
        <taxon>Aeribacillus</taxon>
    </lineage>
</organism>
<accession>A0ABT9VQI1</accession>
<feature type="domain" description="RNA polymerase sigma factor 70 region 4 type 2" evidence="8">
    <location>
        <begin position="115"/>
        <end position="166"/>
    </location>
</feature>
<keyword evidence="2 6" id="KW-0805">Transcription regulation</keyword>
<dbReference type="PANTHER" id="PTHR43133:SF60">
    <property type="entry name" value="RNA POLYMERASE SIGMA FACTOR SIGV"/>
    <property type="match status" value="1"/>
</dbReference>
<proteinExistence type="inferred from homology"/>
<dbReference type="PROSITE" id="PS01063">
    <property type="entry name" value="SIGMA70_ECF"/>
    <property type="match status" value="1"/>
</dbReference>
<dbReference type="InterPro" id="IPR039425">
    <property type="entry name" value="RNA_pol_sigma-70-like"/>
</dbReference>
<dbReference type="EMBL" id="JAUSTR010000010">
    <property type="protein sequence ID" value="MDQ0163144.1"/>
    <property type="molecule type" value="Genomic_DNA"/>
</dbReference>
<keyword evidence="5 6" id="KW-0804">Transcription</keyword>
<dbReference type="PANTHER" id="PTHR43133">
    <property type="entry name" value="RNA POLYMERASE ECF-TYPE SIGMA FACTO"/>
    <property type="match status" value="1"/>
</dbReference>